<evidence type="ECO:0000256" key="8">
    <source>
        <dbReference type="SAM" id="Phobius"/>
    </source>
</evidence>
<evidence type="ECO:0000256" key="6">
    <source>
        <dbReference type="ARBA" id="ARBA00022989"/>
    </source>
</evidence>
<evidence type="ECO:0000256" key="2">
    <source>
        <dbReference type="ARBA" id="ARBA00008335"/>
    </source>
</evidence>
<dbReference type="PROSITE" id="PS50850">
    <property type="entry name" value="MFS"/>
    <property type="match status" value="1"/>
</dbReference>
<evidence type="ECO:0000259" key="9">
    <source>
        <dbReference type="PROSITE" id="PS50850"/>
    </source>
</evidence>
<dbReference type="RefSeq" id="WP_121865100.1">
    <property type="nucleotide sequence ID" value="NZ_RDEX01000003.1"/>
</dbReference>
<feature type="transmembrane region" description="Helical" evidence="8">
    <location>
        <begin position="87"/>
        <end position="106"/>
    </location>
</feature>
<proteinExistence type="inferred from homology"/>
<evidence type="ECO:0000256" key="3">
    <source>
        <dbReference type="ARBA" id="ARBA00022448"/>
    </source>
</evidence>
<keyword evidence="5 8" id="KW-0812">Transmembrane</keyword>
<feature type="transmembrane region" description="Helical" evidence="8">
    <location>
        <begin position="228"/>
        <end position="248"/>
    </location>
</feature>
<feature type="transmembrane region" description="Helical" evidence="8">
    <location>
        <begin position="141"/>
        <end position="164"/>
    </location>
</feature>
<gene>
    <name evidence="10" type="ORF">EAE32_10330</name>
</gene>
<dbReference type="InterPro" id="IPR020846">
    <property type="entry name" value="MFS_dom"/>
</dbReference>
<feature type="transmembrane region" description="Helical" evidence="8">
    <location>
        <begin position="375"/>
        <end position="399"/>
    </location>
</feature>
<keyword evidence="11" id="KW-1185">Reference proteome</keyword>
<keyword evidence="4" id="KW-1003">Cell membrane</keyword>
<dbReference type="InterPro" id="IPR036259">
    <property type="entry name" value="MFS_trans_sf"/>
</dbReference>
<feature type="transmembrane region" description="Helical" evidence="8">
    <location>
        <begin position="316"/>
        <end position="338"/>
    </location>
</feature>
<feature type="transmembrane region" description="Helical" evidence="8">
    <location>
        <begin position="58"/>
        <end position="78"/>
    </location>
</feature>
<comment type="subcellular location">
    <subcellularLocation>
        <location evidence="1">Cell membrane</location>
        <topology evidence="1">Multi-pass membrane protein</topology>
    </subcellularLocation>
</comment>
<dbReference type="PANTHER" id="PTHR43271">
    <property type="entry name" value="BLL2771 PROTEIN"/>
    <property type="match status" value="1"/>
</dbReference>
<feature type="transmembrane region" description="Helical" evidence="8">
    <location>
        <begin position="350"/>
        <end position="369"/>
    </location>
</feature>
<dbReference type="AlphaFoldDB" id="A0A3L9KZ05"/>
<evidence type="ECO:0000313" key="10">
    <source>
        <dbReference type="EMBL" id="RLY91625.1"/>
    </source>
</evidence>
<dbReference type="Gene3D" id="1.20.1250.20">
    <property type="entry name" value="MFS general substrate transporter like domains"/>
    <property type="match status" value="1"/>
</dbReference>
<feature type="transmembrane region" description="Helical" evidence="8">
    <location>
        <begin position="170"/>
        <end position="194"/>
    </location>
</feature>
<evidence type="ECO:0000256" key="7">
    <source>
        <dbReference type="ARBA" id="ARBA00023136"/>
    </source>
</evidence>
<accession>A0A3L9KZ05</accession>
<feature type="transmembrane region" description="Helical" evidence="8">
    <location>
        <begin position="260"/>
        <end position="279"/>
    </location>
</feature>
<dbReference type="CDD" id="cd17324">
    <property type="entry name" value="MFS_NepI_like"/>
    <property type="match status" value="1"/>
</dbReference>
<reference evidence="10 11" key="1">
    <citation type="submission" date="2018-10" db="EMBL/GenBank/DDBJ databases">
        <title>Kocuria tytonicola, new bacteria from the preen glands of American barn owls (Tyto furcata).</title>
        <authorList>
            <person name="Braun M.S."/>
            <person name="Wang E."/>
            <person name="Zimmermann S."/>
            <person name="Boutin S."/>
            <person name="Wagner H."/>
            <person name="Wink M."/>
        </authorList>
    </citation>
    <scope>NUCLEOTIDE SEQUENCE [LARGE SCALE GENOMIC DNA]</scope>
    <source>
        <strain evidence="10 11">473</strain>
    </source>
</reference>
<dbReference type="EMBL" id="RDEX01000003">
    <property type="protein sequence ID" value="RLY91625.1"/>
    <property type="molecule type" value="Genomic_DNA"/>
</dbReference>
<feature type="transmembrane region" description="Helical" evidence="8">
    <location>
        <begin position="112"/>
        <end position="134"/>
    </location>
</feature>
<dbReference type="SUPFAM" id="SSF103473">
    <property type="entry name" value="MFS general substrate transporter"/>
    <property type="match status" value="1"/>
</dbReference>
<comment type="caution">
    <text evidence="10">The sequence shown here is derived from an EMBL/GenBank/DDBJ whole genome shotgun (WGS) entry which is preliminary data.</text>
</comment>
<organism evidence="10 11">
    <name type="scientific">Kocuria tytonicola</name>
    <dbReference type="NCBI Taxonomy" id="2055946"/>
    <lineage>
        <taxon>Bacteria</taxon>
        <taxon>Bacillati</taxon>
        <taxon>Actinomycetota</taxon>
        <taxon>Actinomycetes</taxon>
        <taxon>Micrococcales</taxon>
        <taxon>Micrococcaceae</taxon>
        <taxon>Kocuria</taxon>
    </lineage>
</organism>
<dbReference type="Proteomes" id="UP000277871">
    <property type="component" value="Unassembled WGS sequence"/>
</dbReference>
<dbReference type="PANTHER" id="PTHR43271:SF1">
    <property type="entry name" value="INNER MEMBRANE TRANSPORT PROTEIN YNFM"/>
    <property type="match status" value="1"/>
</dbReference>
<keyword evidence="6 8" id="KW-1133">Transmembrane helix</keyword>
<evidence type="ECO:0000313" key="11">
    <source>
        <dbReference type="Proteomes" id="UP000277871"/>
    </source>
</evidence>
<feature type="transmembrane region" description="Helical" evidence="8">
    <location>
        <begin position="291"/>
        <end position="310"/>
    </location>
</feature>
<feature type="domain" description="Major facilitator superfamily (MFS) profile" evidence="9">
    <location>
        <begin position="21"/>
        <end position="403"/>
    </location>
</feature>
<keyword evidence="3" id="KW-0813">Transport</keyword>
<evidence type="ECO:0000256" key="4">
    <source>
        <dbReference type="ARBA" id="ARBA00022475"/>
    </source>
</evidence>
<comment type="similarity">
    <text evidence="2">Belongs to the major facilitator superfamily.</text>
</comment>
<dbReference type="GO" id="GO:0005886">
    <property type="term" value="C:plasma membrane"/>
    <property type="evidence" value="ECO:0007669"/>
    <property type="project" value="UniProtKB-SubCell"/>
</dbReference>
<keyword evidence="7 8" id="KW-0472">Membrane</keyword>
<dbReference type="Pfam" id="PF07690">
    <property type="entry name" value="MFS_1"/>
    <property type="match status" value="1"/>
</dbReference>
<name>A0A3L9KZ05_9MICC</name>
<evidence type="ECO:0000256" key="1">
    <source>
        <dbReference type="ARBA" id="ARBA00004651"/>
    </source>
</evidence>
<dbReference type="GO" id="GO:0022857">
    <property type="term" value="F:transmembrane transporter activity"/>
    <property type="evidence" value="ECO:0007669"/>
    <property type="project" value="InterPro"/>
</dbReference>
<dbReference type="InterPro" id="IPR011701">
    <property type="entry name" value="MFS"/>
</dbReference>
<evidence type="ECO:0000256" key="5">
    <source>
        <dbReference type="ARBA" id="ARBA00022692"/>
    </source>
</evidence>
<sequence length="411" mass="42487">MASSRNVWEGYDRGSSGYRRILVALLCAGVATFAQLYSVQGVLPIMAENLGVDAAQSALAVSAATLGLAVGVIPWSLVSDRWGRRRAMVAAVSAATCLGIVMGFMPTFESLVALRFVEGVALGGIPAVAMAYLSEEVNPRYGAVAAGTYISGTSLGGLSGRIVAAPVADFFGWRVGTSVVAVMAAVAAIVFILLAPRQRGFTPQPVRITGEPGLLDHLGHNLRDRRLLTLYLQGFLLMGGFVAVYNYIGFHLGEEPFHVPQSVISVLFLAYLSGTWSSAKAGGLAIRRGRKPVLIGSALIMLAGLLLTAVPCLPAIVVGLLVFTAGFFAAHSVANGWVPALATEGRAQASSLYTLLYYGGSAVLGYAVGVPFTAAGWNGAVLCIAGLIAVAVALAATFLPGERVRGGAGGE</sequence>
<protein>
    <submittedName>
        <fullName evidence="10">MFS transporter</fullName>
    </submittedName>
</protein>
<feature type="transmembrane region" description="Helical" evidence="8">
    <location>
        <begin position="21"/>
        <end position="38"/>
    </location>
</feature>